<reference evidence="1" key="1">
    <citation type="submission" date="2021-01" db="EMBL/GenBank/DDBJ databases">
        <title>Marivirga sp. nov., isolated from intertidal surface sediments.</title>
        <authorList>
            <person name="Zhang M."/>
        </authorList>
    </citation>
    <scope>NUCLEOTIDE SEQUENCE</scope>
    <source>
        <strain evidence="1">SM1354</strain>
    </source>
</reference>
<gene>
    <name evidence="1" type="ORF">JKP34_01745</name>
</gene>
<comment type="caution">
    <text evidence="1">The sequence shown here is derived from an EMBL/GenBank/DDBJ whole genome shotgun (WGS) entry which is preliminary data.</text>
</comment>
<protein>
    <recommendedName>
        <fullName evidence="3">Long-chain fatty acid transport protein</fullName>
    </recommendedName>
</protein>
<dbReference type="Proteomes" id="UP000642920">
    <property type="component" value="Unassembled WGS sequence"/>
</dbReference>
<keyword evidence="2" id="KW-1185">Reference proteome</keyword>
<proteinExistence type="predicted"/>
<sequence length="431" mass="47523">MRHIKLGFLAIIITILSYSSLSAQGTVSPYSAYGVGIMADRGYAANLGMGNAGIAYGSPWYIPSLNPALLGSQTFSSFEAGINMRRTAIRDEINRFDQVNGGLSYIGLAVPIVPGRVGASLTLNPYSSKNYNLVESFDESETVRPVNKSYTGEGNISQFRLSGGWNITENISFGAEANYNFGVITERNSTRNIINGQDTIALPYLVAAENVNNYADLSFLLGLRVRKQIKKNTLAFGATYAFENNLNTTRSNSLKLLSTSGDPLDPFDTDSSNAKVINEEGITSIPAKISFGLSYYRLNNWAVSLDYSYQDWRNYTYYGSGDEDLQAAATINVGGEFTPDIQSGDKYYERITYRAGLYIKNGPIVIDNTEINGFGITFGTTLPISKASSINLGFEVGQRGTLENSLVRENFFGINLSFTYNDRWFIRRRFD</sequence>
<organism evidence="1 2">
    <name type="scientific">Marivirga atlantica</name>
    <dbReference type="NCBI Taxonomy" id="1548457"/>
    <lineage>
        <taxon>Bacteria</taxon>
        <taxon>Pseudomonadati</taxon>
        <taxon>Bacteroidota</taxon>
        <taxon>Cytophagia</taxon>
        <taxon>Cytophagales</taxon>
        <taxon>Marivirgaceae</taxon>
        <taxon>Marivirga</taxon>
    </lineage>
</organism>
<name>A0A937DIM4_9BACT</name>
<dbReference type="Gene3D" id="2.40.160.60">
    <property type="entry name" value="Outer membrane protein transport protein (OMPP1/FadL/TodX)"/>
    <property type="match status" value="1"/>
</dbReference>
<evidence type="ECO:0000313" key="1">
    <source>
        <dbReference type="EMBL" id="MBL0763954.1"/>
    </source>
</evidence>
<evidence type="ECO:0008006" key="3">
    <source>
        <dbReference type="Google" id="ProtNLM"/>
    </source>
</evidence>
<dbReference type="AlphaFoldDB" id="A0A937DIM4"/>
<evidence type="ECO:0000313" key="2">
    <source>
        <dbReference type="Proteomes" id="UP000642920"/>
    </source>
</evidence>
<dbReference type="SUPFAM" id="SSF56935">
    <property type="entry name" value="Porins"/>
    <property type="match status" value="1"/>
</dbReference>
<accession>A0A937DIM4</accession>
<dbReference type="EMBL" id="JAERQG010000001">
    <property type="protein sequence ID" value="MBL0763954.1"/>
    <property type="molecule type" value="Genomic_DNA"/>
</dbReference>
<dbReference type="RefSeq" id="WP_201917077.1">
    <property type="nucleotide sequence ID" value="NZ_JAERQG010000001.1"/>
</dbReference>